<keyword evidence="6" id="KW-1185">Reference proteome</keyword>
<dbReference type="PANTHER" id="PTHR43201">
    <property type="entry name" value="ACYL-COA SYNTHETASE"/>
    <property type="match status" value="1"/>
</dbReference>
<sequence>MSTLARSHLLPSFLDDRAAIIIPGDPALTISQSGFVEQCDAIQKQLCSLGLGTGMAVSIILPNSLEFAVVFLAIAWQRCIAAPLNPAYKEEEVEFYISDIDAAAIIVSKNAYEQKVPAVRAATKRNAGVIECWTDEEGRVVFDVKARGRLEDRRDKPLEKAQEDDIGLILHTSGTTGKPKAVLSTSGPDSSGD</sequence>
<dbReference type="GO" id="GO:0031956">
    <property type="term" value="F:medium-chain fatty acid-CoA ligase activity"/>
    <property type="evidence" value="ECO:0007669"/>
    <property type="project" value="TreeGrafter"/>
</dbReference>
<dbReference type="EMBL" id="CAJPDS010000064">
    <property type="protein sequence ID" value="CAF9932782.1"/>
    <property type="molecule type" value="Genomic_DNA"/>
</dbReference>
<keyword evidence="2" id="KW-0436">Ligase</keyword>
<dbReference type="OrthoDB" id="3633556at2759"/>
<protein>
    <recommendedName>
        <fullName evidence="4">AMP-dependent synthetase/ligase domain-containing protein</fullName>
    </recommendedName>
</protein>
<dbReference type="Proteomes" id="UP000664521">
    <property type="component" value="Unassembled WGS sequence"/>
</dbReference>
<accession>A0A8H3ILV2</accession>
<organism evidence="5 6">
    <name type="scientific">Heterodermia speciosa</name>
    <dbReference type="NCBI Taxonomy" id="116794"/>
    <lineage>
        <taxon>Eukaryota</taxon>
        <taxon>Fungi</taxon>
        <taxon>Dikarya</taxon>
        <taxon>Ascomycota</taxon>
        <taxon>Pezizomycotina</taxon>
        <taxon>Lecanoromycetes</taxon>
        <taxon>OSLEUM clade</taxon>
        <taxon>Lecanoromycetidae</taxon>
        <taxon>Caliciales</taxon>
        <taxon>Physciaceae</taxon>
        <taxon>Heterodermia</taxon>
    </lineage>
</organism>
<dbReference type="GO" id="GO:0006631">
    <property type="term" value="P:fatty acid metabolic process"/>
    <property type="evidence" value="ECO:0007669"/>
    <property type="project" value="TreeGrafter"/>
</dbReference>
<evidence type="ECO:0000256" key="1">
    <source>
        <dbReference type="ARBA" id="ARBA00006432"/>
    </source>
</evidence>
<comment type="caution">
    <text evidence="5">The sequence shown here is derived from an EMBL/GenBank/DDBJ whole genome shotgun (WGS) entry which is preliminary data.</text>
</comment>
<dbReference type="SUPFAM" id="SSF56801">
    <property type="entry name" value="Acetyl-CoA synthetase-like"/>
    <property type="match status" value="1"/>
</dbReference>
<evidence type="ECO:0000313" key="6">
    <source>
        <dbReference type="Proteomes" id="UP000664521"/>
    </source>
</evidence>
<dbReference type="InterPro" id="IPR000873">
    <property type="entry name" value="AMP-dep_synth/lig_dom"/>
</dbReference>
<name>A0A8H3ILV2_9LECA</name>
<dbReference type="Gene3D" id="3.40.50.12780">
    <property type="entry name" value="N-terminal domain of ligase-like"/>
    <property type="match status" value="1"/>
</dbReference>
<feature type="region of interest" description="Disordered" evidence="3">
    <location>
        <begin position="169"/>
        <end position="193"/>
    </location>
</feature>
<dbReference type="AlphaFoldDB" id="A0A8H3ILV2"/>
<evidence type="ECO:0000313" key="5">
    <source>
        <dbReference type="EMBL" id="CAF9932782.1"/>
    </source>
</evidence>
<comment type="similarity">
    <text evidence="1">Belongs to the ATP-dependent AMP-binding enzyme family.</text>
</comment>
<reference evidence="5" key="1">
    <citation type="submission" date="2021-03" db="EMBL/GenBank/DDBJ databases">
        <authorList>
            <person name="Tagirdzhanova G."/>
        </authorList>
    </citation>
    <scope>NUCLEOTIDE SEQUENCE</scope>
</reference>
<proteinExistence type="inferred from homology"/>
<dbReference type="Pfam" id="PF00501">
    <property type="entry name" value="AMP-binding"/>
    <property type="match status" value="1"/>
</dbReference>
<dbReference type="InterPro" id="IPR020845">
    <property type="entry name" value="AMP-binding_CS"/>
</dbReference>
<feature type="compositionally biased region" description="Polar residues" evidence="3">
    <location>
        <begin position="183"/>
        <end position="193"/>
    </location>
</feature>
<feature type="domain" description="AMP-dependent synthetase/ligase" evidence="4">
    <location>
        <begin position="27"/>
        <end position="185"/>
    </location>
</feature>
<evidence type="ECO:0000256" key="2">
    <source>
        <dbReference type="ARBA" id="ARBA00022598"/>
    </source>
</evidence>
<evidence type="ECO:0000256" key="3">
    <source>
        <dbReference type="SAM" id="MobiDB-lite"/>
    </source>
</evidence>
<evidence type="ECO:0000259" key="4">
    <source>
        <dbReference type="Pfam" id="PF00501"/>
    </source>
</evidence>
<dbReference type="PANTHER" id="PTHR43201:SF5">
    <property type="entry name" value="MEDIUM-CHAIN ACYL-COA LIGASE ACSF2, MITOCHONDRIAL"/>
    <property type="match status" value="1"/>
</dbReference>
<dbReference type="InterPro" id="IPR042099">
    <property type="entry name" value="ANL_N_sf"/>
</dbReference>
<gene>
    <name evidence="5" type="ORF">HETSPECPRED_008453</name>
</gene>
<dbReference type="PROSITE" id="PS00455">
    <property type="entry name" value="AMP_BINDING"/>
    <property type="match status" value="1"/>
</dbReference>